<reference evidence="3" key="1">
    <citation type="submission" date="2017-02" db="EMBL/GenBank/DDBJ databases">
        <authorList>
            <person name="Varghese N."/>
            <person name="Submissions S."/>
        </authorList>
    </citation>
    <scope>NUCLEOTIDE SEQUENCE [LARGE SCALE GENOMIC DNA]</scope>
    <source>
        <strain evidence="3">ATCC BAA-73</strain>
    </source>
</reference>
<feature type="transmembrane region" description="Helical" evidence="1">
    <location>
        <begin position="47"/>
        <end position="73"/>
    </location>
</feature>
<organism evidence="2 3">
    <name type="scientific">Selenihalanaerobacter shriftii</name>
    <dbReference type="NCBI Taxonomy" id="142842"/>
    <lineage>
        <taxon>Bacteria</taxon>
        <taxon>Bacillati</taxon>
        <taxon>Bacillota</taxon>
        <taxon>Clostridia</taxon>
        <taxon>Halanaerobiales</taxon>
        <taxon>Halobacteroidaceae</taxon>
        <taxon>Selenihalanaerobacter</taxon>
    </lineage>
</organism>
<dbReference type="AlphaFoldDB" id="A0A1T4LS99"/>
<feature type="transmembrane region" description="Helical" evidence="1">
    <location>
        <begin position="21"/>
        <end position="41"/>
    </location>
</feature>
<dbReference type="EMBL" id="FUWM01000009">
    <property type="protein sequence ID" value="SJZ57602.1"/>
    <property type="molecule type" value="Genomic_DNA"/>
</dbReference>
<evidence type="ECO:0000313" key="2">
    <source>
        <dbReference type="EMBL" id="SJZ57602.1"/>
    </source>
</evidence>
<gene>
    <name evidence="2" type="ORF">SAMN02745118_01231</name>
</gene>
<name>A0A1T4LS99_9FIRM</name>
<keyword evidence="3" id="KW-1185">Reference proteome</keyword>
<accession>A0A1T4LS99</accession>
<dbReference type="Proteomes" id="UP000190625">
    <property type="component" value="Unassembled WGS sequence"/>
</dbReference>
<keyword evidence="1" id="KW-1133">Transmembrane helix</keyword>
<keyword evidence="1" id="KW-0812">Transmembrane</keyword>
<proteinExistence type="predicted"/>
<dbReference type="STRING" id="142842.SAMN02745118_01231"/>
<evidence type="ECO:0000313" key="3">
    <source>
        <dbReference type="Proteomes" id="UP000190625"/>
    </source>
</evidence>
<sequence length="259" mass="30928">MKKSRRRKESFLSYILNWKTTFALGLIVTSAVVYYIHYNIFKDLHHILIFLVEDIAFIPIEVLIVSLIIHRLLEARDKQKMLKKLNMVIGAFYSELGNDLITKFVSLDINCQDFRCKLQLDSSWSEDEFQEARNELLNYEHNIKIENIEELQAIKEFLSEEKSFLLDLLENPNLLEHDSFTDLLWAVFHLTEELMYRENIQKMSAKDIEHIEGDIQRAYVHLIEEWIFYMDHLEKDYPYLFSLAVRINPFNDKSNVEIK</sequence>
<protein>
    <submittedName>
        <fullName evidence="2">Uncharacterized protein</fullName>
    </submittedName>
</protein>
<keyword evidence="1" id="KW-0472">Membrane</keyword>
<evidence type="ECO:0000256" key="1">
    <source>
        <dbReference type="SAM" id="Phobius"/>
    </source>
</evidence>
<dbReference type="RefSeq" id="WP_078809719.1">
    <property type="nucleotide sequence ID" value="NZ_FUWM01000009.1"/>
</dbReference>